<gene>
    <name evidence="3" type="ORF">B0J11DRAFT_504850</name>
</gene>
<evidence type="ECO:0000313" key="3">
    <source>
        <dbReference type="EMBL" id="KAH7128374.1"/>
    </source>
</evidence>
<keyword evidence="2" id="KW-1133">Transmembrane helix</keyword>
<evidence type="ECO:0000256" key="2">
    <source>
        <dbReference type="SAM" id="Phobius"/>
    </source>
</evidence>
<keyword evidence="4" id="KW-1185">Reference proteome</keyword>
<organism evidence="3 4">
    <name type="scientific">Dendryphion nanum</name>
    <dbReference type="NCBI Taxonomy" id="256645"/>
    <lineage>
        <taxon>Eukaryota</taxon>
        <taxon>Fungi</taxon>
        <taxon>Dikarya</taxon>
        <taxon>Ascomycota</taxon>
        <taxon>Pezizomycotina</taxon>
        <taxon>Dothideomycetes</taxon>
        <taxon>Pleosporomycetidae</taxon>
        <taxon>Pleosporales</taxon>
        <taxon>Torulaceae</taxon>
        <taxon>Dendryphion</taxon>
    </lineage>
</organism>
<protein>
    <submittedName>
        <fullName evidence="3">Uncharacterized protein</fullName>
    </submittedName>
</protein>
<feature type="region of interest" description="Disordered" evidence="1">
    <location>
        <begin position="426"/>
        <end position="474"/>
    </location>
</feature>
<feature type="transmembrane region" description="Helical" evidence="2">
    <location>
        <begin position="249"/>
        <end position="269"/>
    </location>
</feature>
<dbReference type="EMBL" id="JAGMWT010000005">
    <property type="protein sequence ID" value="KAH7128374.1"/>
    <property type="molecule type" value="Genomic_DNA"/>
</dbReference>
<feature type="transmembrane region" description="Helical" evidence="2">
    <location>
        <begin position="175"/>
        <end position="203"/>
    </location>
</feature>
<accession>A0A9P9IRD6</accession>
<dbReference type="Proteomes" id="UP000700596">
    <property type="component" value="Unassembled WGS sequence"/>
</dbReference>
<name>A0A9P9IRD6_9PLEO</name>
<sequence length="523" mass="57107">MPPVEPSVIARSNSLPLALFSGQALLVVGLSTHIIHHIRVAAASLPPSPSTRNQTSVRNRNTTVFAVLALLSIASVTTFSVAWRLLSYLEWADKGSHESPVGLWTGWYGTGDAGVGTWRLGDWWSDVSLFQQSDEVALHSTGGYLYTTQHFIGLTAAALFFGVEGRRRNLPKRLIAASVLLSQIGSLGCALNLFFIVILFTPIAQHTQEIGRLDATFTPHPALFSLPIVGSLFALLNLPALIHRGRDITALRVGYIAVPFYLAFTPQITPLSWGQRHSSKAAAHRSYVWPFRTIGLSSFVMCWDLFMTLATSSAPQNQTPVWDLFRNVVGKQEKPNSFMTTLSNTSEKLKLISSHPAISVTGSDVLFTTIGLLAWTFIRNLNVNDILENSLLCFLPYGKAEKHVAFREELEDEPGFEVEVPVVTPKKRGRPRKSPAVADTTSTGTLRRSTRRRARADYESDAEETYEPPAKARQQVKQIEADGATDIQDVVRAGESTSLALLLTFLGGVGQLAASVLGAEATA</sequence>
<evidence type="ECO:0000313" key="4">
    <source>
        <dbReference type="Proteomes" id="UP000700596"/>
    </source>
</evidence>
<dbReference type="AlphaFoldDB" id="A0A9P9IRD6"/>
<proteinExistence type="predicted"/>
<dbReference type="OrthoDB" id="2126185at2759"/>
<evidence type="ECO:0000256" key="1">
    <source>
        <dbReference type="SAM" id="MobiDB-lite"/>
    </source>
</evidence>
<reference evidence="3" key="1">
    <citation type="journal article" date="2021" name="Nat. Commun.">
        <title>Genetic determinants of endophytism in the Arabidopsis root mycobiome.</title>
        <authorList>
            <person name="Mesny F."/>
            <person name="Miyauchi S."/>
            <person name="Thiergart T."/>
            <person name="Pickel B."/>
            <person name="Atanasova L."/>
            <person name="Karlsson M."/>
            <person name="Huettel B."/>
            <person name="Barry K.W."/>
            <person name="Haridas S."/>
            <person name="Chen C."/>
            <person name="Bauer D."/>
            <person name="Andreopoulos W."/>
            <person name="Pangilinan J."/>
            <person name="LaButti K."/>
            <person name="Riley R."/>
            <person name="Lipzen A."/>
            <person name="Clum A."/>
            <person name="Drula E."/>
            <person name="Henrissat B."/>
            <person name="Kohler A."/>
            <person name="Grigoriev I.V."/>
            <person name="Martin F.M."/>
            <person name="Hacquard S."/>
        </authorList>
    </citation>
    <scope>NUCLEOTIDE SEQUENCE</scope>
    <source>
        <strain evidence="3">MPI-CAGE-CH-0243</strain>
    </source>
</reference>
<feature type="transmembrane region" description="Helical" evidence="2">
    <location>
        <begin position="63"/>
        <end position="86"/>
    </location>
</feature>
<feature type="transmembrane region" description="Helical" evidence="2">
    <location>
        <begin position="20"/>
        <end position="42"/>
    </location>
</feature>
<keyword evidence="2" id="KW-0472">Membrane</keyword>
<feature type="transmembrane region" description="Helical" evidence="2">
    <location>
        <begin position="223"/>
        <end position="242"/>
    </location>
</feature>
<comment type="caution">
    <text evidence="3">The sequence shown here is derived from an EMBL/GenBank/DDBJ whole genome shotgun (WGS) entry which is preliminary data.</text>
</comment>
<keyword evidence="2" id="KW-0812">Transmembrane</keyword>
<feature type="transmembrane region" description="Helical" evidence="2">
    <location>
        <begin position="143"/>
        <end position="163"/>
    </location>
</feature>